<dbReference type="AlphaFoldDB" id="A0A1B6EMB2"/>
<proteinExistence type="predicted"/>
<organism evidence="2">
    <name type="scientific">Cuerna arida</name>
    <dbReference type="NCBI Taxonomy" id="1464854"/>
    <lineage>
        <taxon>Eukaryota</taxon>
        <taxon>Metazoa</taxon>
        <taxon>Ecdysozoa</taxon>
        <taxon>Arthropoda</taxon>
        <taxon>Hexapoda</taxon>
        <taxon>Insecta</taxon>
        <taxon>Pterygota</taxon>
        <taxon>Neoptera</taxon>
        <taxon>Paraneoptera</taxon>
        <taxon>Hemiptera</taxon>
        <taxon>Auchenorrhyncha</taxon>
        <taxon>Membracoidea</taxon>
        <taxon>Cicadellidae</taxon>
        <taxon>Cicadellinae</taxon>
        <taxon>Proconiini</taxon>
        <taxon>Cuerna</taxon>
    </lineage>
</organism>
<accession>A0A1B6EMB2</accession>
<feature type="region of interest" description="Disordered" evidence="1">
    <location>
        <begin position="195"/>
        <end position="271"/>
    </location>
</feature>
<feature type="non-terminal residue" evidence="2">
    <location>
        <position position="1"/>
    </location>
</feature>
<evidence type="ECO:0000256" key="1">
    <source>
        <dbReference type="SAM" id="MobiDB-lite"/>
    </source>
</evidence>
<evidence type="ECO:0000313" key="2">
    <source>
        <dbReference type="EMBL" id="JAS39050.1"/>
    </source>
</evidence>
<feature type="compositionally biased region" description="Polar residues" evidence="1">
    <location>
        <begin position="260"/>
        <end position="271"/>
    </location>
</feature>
<feature type="compositionally biased region" description="Acidic residues" evidence="1">
    <location>
        <begin position="213"/>
        <end position="225"/>
    </location>
</feature>
<dbReference type="EMBL" id="GECZ01030719">
    <property type="protein sequence ID" value="JAS39050.1"/>
    <property type="molecule type" value="Transcribed_RNA"/>
</dbReference>
<reference evidence="2" key="1">
    <citation type="submission" date="2015-11" db="EMBL/GenBank/DDBJ databases">
        <title>De novo transcriptome assembly of four potential Pierce s Disease insect vectors from Arizona vineyards.</title>
        <authorList>
            <person name="Tassone E.E."/>
        </authorList>
    </citation>
    <scope>NUCLEOTIDE SEQUENCE</scope>
</reference>
<name>A0A1B6EMB2_9HEMI</name>
<sequence length="271" mass="31219">EMSRSSSADRNLSCHTFNEKTGELKIKSNFKFNYSNLQSLLHKYKPRIVVLSEHSEVSKNCFEAFRDLQDELEVLDLSQVYVSDEQVKSLIRADFSKIREIKLQNETTAEKFFREHYPSCIVTHPKKKIRSDQKLQKTASPSEFEKCRAKSGSVKQRNANTGESSEEDVSDYDVDVAGCEKRGLKVVRSPIDLGRKGSSARRTLSDNNNENNTSDDDDDDDNDDDEHFHKYKLGHLQRYDNYRKHYGSTDSDSDKELKSAESSFSKMSMRK</sequence>
<protein>
    <submittedName>
        <fullName evidence="2">Uncharacterized protein</fullName>
    </submittedName>
</protein>
<feature type="compositionally biased region" description="Polar residues" evidence="1">
    <location>
        <begin position="153"/>
        <end position="162"/>
    </location>
</feature>
<gene>
    <name evidence="2" type="ORF">g.10074</name>
</gene>
<feature type="region of interest" description="Disordered" evidence="1">
    <location>
        <begin position="128"/>
        <end position="171"/>
    </location>
</feature>